<dbReference type="RefSeq" id="WP_257596837.1">
    <property type="nucleotide sequence ID" value="NZ_JANKHH010000007.1"/>
</dbReference>
<sequence length="238" mass="25504">MRMIRSSAMWLVPVALATLAACSGSDPAATASGQPSEGVFPDQPEPAPAGRFAPRNECVELPGAKLFFVDLGKAVRDRDVDALLKLTAADVKLDFGGGGGLTTFKERLADKDGKLWEELDKLLDLGCAVDEGGDMVLPWLFAQDLGVDDPFSTMVTLGPDVVMRERPEKSAPVVETIAWDTVQLADGFDPAAEFAAVTSRSGKPGFIANAMLRSPVDYRLYIARNGERWQIVSFVAGD</sequence>
<evidence type="ECO:0000313" key="4">
    <source>
        <dbReference type="Proteomes" id="UP001206067"/>
    </source>
</evidence>
<dbReference type="Proteomes" id="UP001206067">
    <property type="component" value="Unassembled WGS sequence"/>
</dbReference>
<feature type="region of interest" description="Disordered" evidence="1">
    <location>
        <begin position="26"/>
        <end position="50"/>
    </location>
</feature>
<dbReference type="PROSITE" id="PS51257">
    <property type="entry name" value="PROKAR_LIPOPROTEIN"/>
    <property type="match status" value="1"/>
</dbReference>
<keyword evidence="2" id="KW-0732">Signal</keyword>
<organism evidence="3 4">
    <name type="scientific">Parerythrobacter lacustris</name>
    <dbReference type="NCBI Taxonomy" id="2969984"/>
    <lineage>
        <taxon>Bacteria</taxon>
        <taxon>Pseudomonadati</taxon>
        <taxon>Pseudomonadota</taxon>
        <taxon>Alphaproteobacteria</taxon>
        <taxon>Sphingomonadales</taxon>
        <taxon>Erythrobacteraceae</taxon>
        <taxon>Parerythrobacter</taxon>
    </lineage>
</organism>
<reference evidence="3 4" key="1">
    <citation type="submission" date="2022-08" db="EMBL/GenBank/DDBJ databases">
        <title>Polyphasic taxonomy analysis of Qipengyuania sp.RS5-5.</title>
        <authorList>
            <person name="Xamxidin M."/>
            <person name="Wu M."/>
        </authorList>
    </citation>
    <scope>NUCLEOTIDE SEQUENCE [LARGE SCALE GENOMIC DNA]</scope>
    <source>
        <strain evidence="3 4">RS5-5</strain>
    </source>
</reference>
<comment type="caution">
    <text evidence="3">The sequence shown here is derived from an EMBL/GenBank/DDBJ whole genome shotgun (WGS) entry which is preliminary data.</text>
</comment>
<proteinExistence type="predicted"/>
<evidence type="ECO:0000256" key="1">
    <source>
        <dbReference type="SAM" id="MobiDB-lite"/>
    </source>
</evidence>
<evidence type="ECO:0000256" key="2">
    <source>
        <dbReference type="SAM" id="SignalP"/>
    </source>
</evidence>
<protein>
    <submittedName>
        <fullName evidence="3">Uncharacterized protein</fullName>
    </submittedName>
</protein>
<evidence type="ECO:0000313" key="3">
    <source>
        <dbReference type="EMBL" id="MCR2834970.1"/>
    </source>
</evidence>
<keyword evidence="4" id="KW-1185">Reference proteome</keyword>
<name>A0ABT1XTI5_9SPHN</name>
<feature type="chain" id="PRO_5045995891" evidence="2">
    <location>
        <begin position="29"/>
        <end position="238"/>
    </location>
</feature>
<accession>A0ABT1XTI5</accession>
<feature type="signal peptide" evidence="2">
    <location>
        <begin position="1"/>
        <end position="28"/>
    </location>
</feature>
<dbReference type="EMBL" id="JANKHH010000007">
    <property type="protein sequence ID" value="MCR2834970.1"/>
    <property type="molecule type" value="Genomic_DNA"/>
</dbReference>
<gene>
    <name evidence="3" type="ORF">NSO95_13560</name>
</gene>